<evidence type="ECO:0000256" key="2">
    <source>
        <dbReference type="ARBA" id="ARBA00023125"/>
    </source>
</evidence>
<dbReference type="PROSITE" id="PS50048">
    <property type="entry name" value="ZN2_CY6_FUNGAL_2"/>
    <property type="match status" value="1"/>
</dbReference>
<dbReference type="GeneID" id="36559580"/>
<protein>
    <recommendedName>
        <fullName evidence="5">Zn(2)-C6 fungal-type domain-containing protein</fullName>
    </recommendedName>
</protein>
<dbReference type="SMART" id="SM00066">
    <property type="entry name" value="GAL4"/>
    <property type="match status" value="1"/>
</dbReference>
<evidence type="ECO:0000256" key="1">
    <source>
        <dbReference type="ARBA" id="ARBA00023015"/>
    </source>
</evidence>
<evidence type="ECO:0000313" key="6">
    <source>
        <dbReference type="EMBL" id="PLB43231.1"/>
    </source>
</evidence>
<dbReference type="CDD" id="cd00067">
    <property type="entry name" value="GAL4"/>
    <property type="match status" value="1"/>
</dbReference>
<dbReference type="PANTHER" id="PTHR37534">
    <property type="entry name" value="TRANSCRIPTIONAL ACTIVATOR PROTEIN UGA3"/>
    <property type="match status" value="1"/>
</dbReference>
<dbReference type="OrthoDB" id="4150114at2759"/>
<dbReference type="AlphaFoldDB" id="A0A2I2FRJ2"/>
<evidence type="ECO:0000256" key="4">
    <source>
        <dbReference type="ARBA" id="ARBA00023242"/>
    </source>
</evidence>
<sequence length="533" mass="59584">MPIEQPCQDSPQLRKIKRGHSGCRPCRRRGKKCDEAKPHCGACKRLHLDCSYGVNFTFRSVNTIPDQRNSAVQRTSKSVSSPGKLVDFGLNSQANLESSYLTHFMHHVRPLIPAVSLALSEQSILQSPHLHAAILCLSASNLSMLNAQIQTRTLPTHFRNSVFSPVANRLHHTQARKYHDQALSHCHGADLASNDQSPSKTASILTAQVLLAYYHHASTSHLHFRHAVWTTLYFVSQNRDTLSSSPEGLAALQMWYRLCVSHRLGKPPALLLEGEGDSSFGPNRYPDSFEQVYLNCILGMNTDDLIYDILIKTIEIRTRVVVFRAVAGLSGVSEGHRGIGRAAHDLLARIQGHKGFDEARAEAEKGYMRGEHLLGLLDVQRERLAVWKTRLHPDQLPDSPTSTFPTHRDTMNALYSLLCEMILTETLLQFTQIHKSTSSLTYILDDLWPRLESKSRGYEHSHYPTHLVKRTIGLIAEFWDAGRDVTFAVPAVTEEVGKMTLLDVNEPVEVVVCGWGPGRDGDGGWFVKKCALP</sequence>
<dbReference type="GO" id="GO:0008270">
    <property type="term" value="F:zinc ion binding"/>
    <property type="evidence" value="ECO:0007669"/>
    <property type="project" value="InterPro"/>
</dbReference>
<dbReference type="VEuPathDB" id="FungiDB:P170DRAFT_459710"/>
<evidence type="ECO:0000313" key="7">
    <source>
        <dbReference type="Proteomes" id="UP000234275"/>
    </source>
</evidence>
<dbReference type="InterPro" id="IPR036864">
    <property type="entry name" value="Zn2-C6_fun-type_DNA-bd_sf"/>
</dbReference>
<dbReference type="SUPFAM" id="SSF57701">
    <property type="entry name" value="Zn2/Cys6 DNA-binding domain"/>
    <property type="match status" value="1"/>
</dbReference>
<dbReference type="Gene3D" id="4.10.240.10">
    <property type="entry name" value="Zn(2)-C6 fungal-type DNA-binding domain"/>
    <property type="match status" value="1"/>
</dbReference>
<keyword evidence="7" id="KW-1185">Reference proteome</keyword>
<name>A0A2I2FRJ2_9EURO</name>
<dbReference type="GO" id="GO:0000981">
    <property type="term" value="F:DNA-binding transcription factor activity, RNA polymerase II-specific"/>
    <property type="evidence" value="ECO:0007669"/>
    <property type="project" value="InterPro"/>
</dbReference>
<proteinExistence type="predicted"/>
<keyword evidence="3" id="KW-0804">Transcription</keyword>
<dbReference type="EMBL" id="MSFO01000011">
    <property type="protein sequence ID" value="PLB43231.1"/>
    <property type="molecule type" value="Genomic_DNA"/>
</dbReference>
<organism evidence="6 7">
    <name type="scientific">Aspergillus steynii IBT 23096</name>
    <dbReference type="NCBI Taxonomy" id="1392250"/>
    <lineage>
        <taxon>Eukaryota</taxon>
        <taxon>Fungi</taxon>
        <taxon>Dikarya</taxon>
        <taxon>Ascomycota</taxon>
        <taxon>Pezizomycotina</taxon>
        <taxon>Eurotiomycetes</taxon>
        <taxon>Eurotiomycetidae</taxon>
        <taxon>Eurotiales</taxon>
        <taxon>Aspergillaceae</taxon>
        <taxon>Aspergillus</taxon>
        <taxon>Aspergillus subgen. Circumdati</taxon>
    </lineage>
</organism>
<dbReference type="RefSeq" id="XP_024698533.1">
    <property type="nucleotide sequence ID" value="XM_024851882.1"/>
</dbReference>
<keyword evidence="4" id="KW-0539">Nucleus</keyword>
<comment type="caution">
    <text evidence="6">The sequence shown here is derived from an EMBL/GenBank/DDBJ whole genome shotgun (WGS) entry which is preliminary data.</text>
</comment>
<dbReference type="PANTHER" id="PTHR37534:SF9">
    <property type="entry name" value="ZN(II)2CYS6 TRANSCRIPTION FACTOR (EUROFUNG)"/>
    <property type="match status" value="1"/>
</dbReference>
<reference evidence="6 7" key="1">
    <citation type="submission" date="2016-12" db="EMBL/GenBank/DDBJ databases">
        <title>The genomes of Aspergillus section Nigri reveals drivers in fungal speciation.</title>
        <authorList>
            <consortium name="DOE Joint Genome Institute"/>
            <person name="Vesth T.C."/>
            <person name="Nybo J."/>
            <person name="Theobald S."/>
            <person name="Brandl J."/>
            <person name="Frisvad J.C."/>
            <person name="Nielsen K.F."/>
            <person name="Lyhne E.K."/>
            <person name="Kogle M.E."/>
            <person name="Kuo A."/>
            <person name="Riley R."/>
            <person name="Clum A."/>
            <person name="Nolan M."/>
            <person name="Lipzen A."/>
            <person name="Salamov A."/>
            <person name="Henrissat B."/>
            <person name="Wiebenga A."/>
            <person name="De Vries R.P."/>
            <person name="Grigoriev I.V."/>
            <person name="Mortensen U.H."/>
            <person name="Andersen M.R."/>
            <person name="Baker S.E."/>
        </authorList>
    </citation>
    <scope>NUCLEOTIDE SEQUENCE [LARGE SCALE GENOMIC DNA]</scope>
    <source>
        <strain evidence="6 7">IBT 23096</strain>
    </source>
</reference>
<dbReference type="Pfam" id="PF00172">
    <property type="entry name" value="Zn_clus"/>
    <property type="match status" value="1"/>
</dbReference>
<dbReference type="GO" id="GO:0000976">
    <property type="term" value="F:transcription cis-regulatory region binding"/>
    <property type="evidence" value="ECO:0007669"/>
    <property type="project" value="TreeGrafter"/>
</dbReference>
<keyword evidence="1" id="KW-0805">Transcription regulation</keyword>
<dbReference type="GO" id="GO:0005634">
    <property type="term" value="C:nucleus"/>
    <property type="evidence" value="ECO:0007669"/>
    <property type="project" value="TreeGrafter"/>
</dbReference>
<evidence type="ECO:0000259" key="5">
    <source>
        <dbReference type="PROSITE" id="PS50048"/>
    </source>
</evidence>
<evidence type="ECO:0000256" key="3">
    <source>
        <dbReference type="ARBA" id="ARBA00023163"/>
    </source>
</evidence>
<feature type="domain" description="Zn(2)-C6 fungal-type" evidence="5">
    <location>
        <begin position="22"/>
        <end position="52"/>
    </location>
</feature>
<dbReference type="InterPro" id="IPR001138">
    <property type="entry name" value="Zn2Cys6_DnaBD"/>
</dbReference>
<dbReference type="GO" id="GO:0045944">
    <property type="term" value="P:positive regulation of transcription by RNA polymerase II"/>
    <property type="evidence" value="ECO:0007669"/>
    <property type="project" value="TreeGrafter"/>
</dbReference>
<gene>
    <name evidence="6" type="ORF">P170DRAFT_459710</name>
</gene>
<keyword evidence="2" id="KW-0238">DNA-binding</keyword>
<accession>A0A2I2FRJ2</accession>
<dbReference type="Proteomes" id="UP000234275">
    <property type="component" value="Unassembled WGS sequence"/>
</dbReference>